<comment type="caution">
    <text evidence="9">The sequence shown here is derived from an EMBL/GenBank/DDBJ whole genome shotgun (WGS) entry which is preliminary data.</text>
</comment>
<evidence type="ECO:0000313" key="9">
    <source>
        <dbReference type="EMBL" id="KAK9980348.1"/>
    </source>
</evidence>
<evidence type="ECO:0000256" key="3">
    <source>
        <dbReference type="ARBA" id="ARBA00022553"/>
    </source>
</evidence>
<keyword evidence="4" id="KW-0391">Immunity</keyword>
<organism evidence="9 10">
    <name type="scientific">Culter alburnus</name>
    <name type="common">Topmouth culter</name>
    <dbReference type="NCBI Taxonomy" id="194366"/>
    <lineage>
        <taxon>Eukaryota</taxon>
        <taxon>Metazoa</taxon>
        <taxon>Chordata</taxon>
        <taxon>Craniata</taxon>
        <taxon>Vertebrata</taxon>
        <taxon>Euteleostomi</taxon>
        <taxon>Actinopterygii</taxon>
        <taxon>Neopterygii</taxon>
        <taxon>Teleostei</taxon>
        <taxon>Ostariophysi</taxon>
        <taxon>Cypriniformes</taxon>
        <taxon>Xenocyprididae</taxon>
        <taxon>Xenocypridinae</taxon>
        <taxon>Culter</taxon>
    </lineage>
</organism>
<dbReference type="GO" id="GO:0019767">
    <property type="term" value="F:IgE receptor activity"/>
    <property type="evidence" value="ECO:0007669"/>
    <property type="project" value="InterPro"/>
</dbReference>
<dbReference type="GO" id="GO:0032998">
    <property type="term" value="C:Fc-epsilon receptor I complex"/>
    <property type="evidence" value="ECO:0007669"/>
    <property type="project" value="InterPro"/>
</dbReference>
<evidence type="ECO:0000256" key="4">
    <source>
        <dbReference type="ARBA" id="ARBA00022859"/>
    </source>
</evidence>
<dbReference type="GO" id="GO:0002376">
    <property type="term" value="P:immune system process"/>
    <property type="evidence" value="ECO:0007669"/>
    <property type="project" value="UniProtKB-KW"/>
</dbReference>
<dbReference type="InterPro" id="IPR021663">
    <property type="entry name" value="CD3_zeta/IgE_Fc_rcpt_gamma"/>
</dbReference>
<evidence type="ECO:0008006" key="11">
    <source>
        <dbReference type="Google" id="ProtNLM"/>
    </source>
</evidence>
<reference evidence="9 10" key="1">
    <citation type="submission" date="2024-05" db="EMBL/GenBank/DDBJ databases">
        <title>A high-quality chromosomal-level genome assembly of Topmouth culter (Culter alburnus).</title>
        <authorList>
            <person name="Zhao H."/>
        </authorList>
    </citation>
    <scope>NUCLEOTIDE SEQUENCE [LARGE SCALE GENOMIC DNA]</scope>
    <source>
        <strain evidence="9">CATC2023</strain>
        <tissue evidence="9">Muscle</tissue>
    </source>
</reference>
<dbReference type="AlphaFoldDB" id="A0AAW2B4L0"/>
<evidence type="ECO:0000256" key="1">
    <source>
        <dbReference type="ARBA" id="ARBA00004251"/>
    </source>
</evidence>
<evidence type="ECO:0000256" key="2">
    <source>
        <dbReference type="ARBA" id="ARBA00022475"/>
    </source>
</evidence>
<keyword evidence="8" id="KW-0732">Signal</keyword>
<protein>
    <recommendedName>
        <fullName evidence="11">Fc receptor gamma-chain</fullName>
    </recommendedName>
</protein>
<accession>A0AAW2B4L0</accession>
<evidence type="ECO:0000256" key="8">
    <source>
        <dbReference type="SAM" id="SignalP"/>
    </source>
</evidence>
<proteinExistence type="predicted"/>
<comment type="subcellular location">
    <subcellularLocation>
        <location evidence="1">Cell membrane</location>
        <topology evidence="1">Single-pass type I membrane protein</topology>
    </subcellularLocation>
</comment>
<sequence length="90" mass="10002">MQLLDFCLILLLNAGRVAAQNDASGNVCYILDGILIIYGVVLTILYCRLKMISSQSSFSKKGDGDIYQDLGRRDQDTYDTLHGMKKKPLA</sequence>
<evidence type="ECO:0000313" key="10">
    <source>
        <dbReference type="Proteomes" id="UP001479290"/>
    </source>
</evidence>
<dbReference type="EMBL" id="JAWDJR010000002">
    <property type="protein sequence ID" value="KAK9980348.1"/>
    <property type="molecule type" value="Genomic_DNA"/>
</dbReference>
<dbReference type="PANTHER" id="PTHR16803">
    <property type="entry name" value="HIGH AFFINITY IMMUNOGLOBULIN EPSILON RECEPTOR GAMMA-SUBUNIT"/>
    <property type="match status" value="1"/>
</dbReference>
<dbReference type="Pfam" id="PF11628">
    <property type="entry name" value="TCR_zetazeta"/>
    <property type="match status" value="1"/>
</dbReference>
<keyword evidence="3" id="KW-0597">Phosphoprotein</keyword>
<feature type="transmembrane region" description="Helical" evidence="7">
    <location>
        <begin position="29"/>
        <end position="49"/>
    </location>
</feature>
<dbReference type="Proteomes" id="UP001479290">
    <property type="component" value="Unassembled WGS sequence"/>
</dbReference>
<keyword evidence="7" id="KW-0812">Transmembrane</keyword>
<evidence type="ECO:0000256" key="6">
    <source>
        <dbReference type="ARBA" id="ARBA00023170"/>
    </source>
</evidence>
<keyword evidence="5" id="KW-1015">Disulfide bond</keyword>
<keyword evidence="7" id="KW-1133">Transmembrane helix</keyword>
<keyword evidence="10" id="KW-1185">Reference proteome</keyword>
<keyword evidence="2" id="KW-1003">Cell membrane</keyword>
<dbReference type="PANTHER" id="PTHR16803:SF0">
    <property type="entry name" value="HIGH AFFINITY IMMUNOGLOBULIN EPSILON RECEPTOR SUBUNIT GAMMA"/>
    <property type="match status" value="1"/>
</dbReference>
<dbReference type="InterPro" id="IPR042340">
    <property type="entry name" value="FCER1G"/>
</dbReference>
<keyword evidence="6" id="KW-0675">Receptor</keyword>
<name>A0AAW2B4L0_CULAL</name>
<feature type="signal peptide" evidence="8">
    <location>
        <begin position="1"/>
        <end position="19"/>
    </location>
</feature>
<evidence type="ECO:0000256" key="5">
    <source>
        <dbReference type="ARBA" id="ARBA00023157"/>
    </source>
</evidence>
<feature type="chain" id="PRO_5043654568" description="Fc receptor gamma-chain" evidence="8">
    <location>
        <begin position="20"/>
        <end position="90"/>
    </location>
</feature>
<keyword evidence="7" id="KW-0472">Membrane</keyword>
<evidence type="ECO:0000256" key="7">
    <source>
        <dbReference type="SAM" id="Phobius"/>
    </source>
</evidence>
<gene>
    <name evidence="9" type="ORF">ABG768_013714</name>
</gene>